<dbReference type="GO" id="GO:0005524">
    <property type="term" value="F:ATP binding"/>
    <property type="evidence" value="ECO:0007669"/>
    <property type="project" value="UniProtKB-KW"/>
</dbReference>
<feature type="domain" description="Dynein heavy chain region D6 P-loop" evidence="18">
    <location>
        <begin position="3564"/>
        <end position="3677"/>
    </location>
</feature>
<dbReference type="InterPro" id="IPR024317">
    <property type="entry name" value="Dynein_heavy_chain_D4_dom"/>
</dbReference>
<dbReference type="Gene3D" id="1.10.8.710">
    <property type="match status" value="1"/>
</dbReference>
<dbReference type="InterPro" id="IPR026983">
    <property type="entry name" value="DHC"/>
</dbReference>
<dbReference type="FunFam" id="3.40.50.300:FF:001145">
    <property type="entry name" value="Putative dynein heavy chain"/>
    <property type="match status" value="1"/>
</dbReference>
<dbReference type="KEGG" id="apln:108741492"/>
<evidence type="ECO:0000313" key="28">
    <source>
        <dbReference type="Proteomes" id="UP000192223"/>
    </source>
</evidence>
<keyword evidence="6" id="KW-0677">Repeat</keyword>
<keyword evidence="28" id="KW-1185">Reference proteome</keyword>
<dbReference type="Pfam" id="PF17852">
    <property type="entry name" value="Dynein_AAA_lid"/>
    <property type="match status" value="1"/>
</dbReference>
<dbReference type="FunFam" id="3.40.50.300:FF:001328">
    <property type="entry name" value="Dynein heavy chain 6, axonemal"/>
    <property type="match status" value="1"/>
</dbReference>
<dbReference type="Gene3D" id="1.10.287.2620">
    <property type="match status" value="1"/>
</dbReference>
<dbReference type="PANTHER" id="PTHR22878:SF73">
    <property type="entry name" value="DYNEIN AXONEMAL HEAVY CHAIN 1"/>
    <property type="match status" value="1"/>
</dbReference>
<dbReference type="FunFam" id="3.40.50.300:FF:000044">
    <property type="entry name" value="Dynein heavy chain 5, axonemal"/>
    <property type="match status" value="1"/>
</dbReference>
<dbReference type="FunFam" id="3.20.180.20:FF:000003">
    <property type="entry name" value="Dynein heavy chain 12, axonemal"/>
    <property type="match status" value="1"/>
</dbReference>
<dbReference type="Gene3D" id="1.20.140.100">
    <property type="entry name" value="Dynein heavy chain, N-terminal domain 2"/>
    <property type="match status" value="1"/>
</dbReference>
<dbReference type="GO" id="GO:0051959">
    <property type="term" value="F:dynein light intermediate chain binding"/>
    <property type="evidence" value="ECO:0007669"/>
    <property type="project" value="InterPro"/>
</dbReference>
<dbReference type="GO" id="GO:0031514">
    <property type="term" value="C:motile cilium"/>
    <property type="evidence" value="ECO:0007669"/>
    <property type="project" value="UniProtKB-SubCell"/>
</dbReference>
<dbReference type="Gene3D" id="1.10.8.720">
    <property type="entry name" value="Region D6 of dynein motor"/>
    <property type="match status" value="1"/>
</dbReference>
<dbReference type="InterPro" id="IPR035706">
    <property type="entry name" value="AAA_9"/>
</dbReference>
<dbReference type="FunFam" id="1.20.920.20:FF:000006">
    <property type="entry name" value="Dynein, axonemal, heavy chain 6"/>
    <property type="match status" value="1"/>
</dbReference>
<dbReference type="STRING" id="224129.A0A1W4X6Z1"/>
<evidence type="ECO:0000256" key="15">
    <source>
        <dbReference type="ARBA" id="ARBA00023273"/>
    </source>
</evidence>
<dbReference type="InterPro" id="IPR041589">
    <property type="entry name" value="DNAH3_AAA_lid_1"/>
</dbReference>
<evidence type="ECO:0000256" key="16">
    <source>
        <dbReference type="SAM" id="Coils"/>
    </source>
</evidence>
<dbReference type="Proteomes" id="UP000192223">
    <property type="component" value="Unplaced"/>
</dbReference>
<reference evidence="29" key="1">
    <citation type="submission" date="2025-08" db="UniProtKB">
        <authorList>
            <consortium name="RefSeq"/>
        </authorList>
    </citation>
    <scope>IDENTIFICATION</scope>
    <source>
        <tissue evidence="29">Entire body</tissue>
    </source>
</reference>
<protein>
    <submittedName>
        <fullName evidence="29">Dynein heavy chain 1, axonemal-like</fullName>
    </submittedName>
</protein>
<name>A0A1W4X6Z1_AGRPL</name>
<dbReference type="InParanoid" id="A0A1W4X6Z1"/>
<dbReference type="Pfam" id="PF03028">
    <property type="entry name" value="Dynein_heavy"/>
    <property type="match status" value="1"/>
</dbReference>
<dbReference type="Pfam" id="PF18199">
    <property type="entry name" value="Dynein_C"/>
    <property type="match status" value="1"/>
</dbReference>
<evidence type="ECO:0000256" key="13">
    <source>
        <dbReference type="ARBA" id="ARBA00023175"/>
    </source>
</evidence>
<gene>
    <name evidence="29" type="primary">LOC108741492</name>
</gene>
<evidence type="ECO:0000313" key="29">
    <source>
        <dbReference type="RefSeq" id="XP_018331814.1"/>
    </source>
</evidence>
<dbReference type="Gene3D" id="1.10.472.130">
    <property type="match status" value="1"/>
</dbReference>
<evidence type="ECO:0000256" key="8">
    <source>
        <dbReference type="ARBA" id="ARBA00022840"/>
    </source>
</evidence>
<dbReference type="GO" id="GO:0008569">
    <property type="term" value="F:minus-end-directed microtubule motor activity"/>
    <property type="evidence" value="ECO:0007669"/>
    <property type="project" value="InterPro"/>
</dbReference>
<dbReference type="FunFam" id="1.10.287.2620:FF:000002">
    <property type="entry name" value="Dynein heavy chain 2, axonemal"/>
    <property type="match status" value="1"/>
</dbReference>
<dbReference type="Gene3D" id="1.20.1270.280">
    <property type="match status" value="1"/>
</dbReference>
<keyword evidence="9" id="KW-0282">Flagellum</keyword>
<evidence type="ECO:0000256" key="2">
    <source>
        <dbReference type="ARBA" id="ARBA00004430"/>
    </source>
</evidence>
<evidence type="ECO:0000259" key="18">
    <source>
        <dbReference type="Pfam" id="PF03028"/>
    </source>
</evidence>
<dbReference type="InterPro" id="IPR041466">
    <property type="entry name" value="Dynein_AAA5_ext"/>
</dbReference>
<dbReference type="FunFam" id="1.10.8.720:FF:000001">
    <property type="entry name" value="dynein heavy chain 7, axonemal"/>
    <property type="match status" value="1"/>
</dbReference>
<evidence type="ECO:0000259" key="24">
    <source>
        <dbReference type="Pfam" id="PF17852"/>
    </source>
</evidence>
<dbReference type="Pfam" id="PF18198">
    <property type="entry name" value="AAA_lid_11"/>
    <property type="match status" value="1"/>
</dbReference>
<evidence type="ECO:0000256" key="12">
    <source>
        <dbReference type="ARBA" id="ARBA00023069"/>
    </source>
</evidence>
<dbReference type="InterPro" id="IPR043157">
    <property type="entry name" value="Dynein_AAA1S"/>
</dbReference>
<feature type="domain" description="Dynein heavy chain AAA lid" evidence="26">
    <location>
        <begin position="3714"/>
        <end position="3852"/>
    </location>
</feature>
<feature type="domain" description="Dynein heavy chain hydrolytic ATP-binding dynein motor region" evidence="20">
    <location>
        <begin position="1454"/>
        <end position="1780"/>
    </location>
</feature>
<feature type="domain" description="Dynein heavy chain coiled coil stalk" evidence="21">
    <location>
        <begin position="2726"/>
        <end position="3071"/>
    </location>
</feature>
<dbReference type="InterPro" id="IPR035699">
    <property type="entry name" value="AAA_6"/>
</dbReference>
<dbReference type="Gene3D" id="1.10.8.1220">
    <property type="match status" value="1"/>
</dbReference>
<dbReference type="FunFam" id="1.20.1270.280:FF:000001">
    <property type="entry name" value="dynein heavy chain 7, axonemal"/>
    <property type="match status" value="1"/>
</dbReference>
<keyword evidence="5" id="KW-0493">Microtubule</keyword>
<evidence type="ECO:0000256" key="3">
    <source>
        <dbReference type="ARBA" id="ARBA00008887"/>
    </source>
</evidence>
<keyword evidence="13" id="KW-0505">Motor protein</keyword>
<dbReference type="FunFam" id="3.10.490.20:FF:000001">
    <property type="entry name" value="dynein heavy chain 7, axonemal"/>
    <property type="match status" value="1"/>
</dbReference>
<comment type="similarity">
    <text evidence="3">Belongs to the dynein heavy chain family.</text>
</comment>
<dbReference type="InterPro" id="IPR004273">
    <property type="entry name" value="Dynein_heavy_D6_P-loop"/>
</dbReference>
<dbReference type="GO" id="GO:0003341">
    <property type="term" value="P:cilium movement"/>
    <property type="evidence" value="ECO:0007669"/>
    <property type="project" value="UniProtKB-ARBA"/>
</dbReference>
<dbReference type="InterPro" id="IPR027417">
    <property type="entry name" value="P-loop_NTPase"/>
</dbReference>
<evidence type="ECO:0000256" key="9">
    <source>
        <dbReference type="ARBA" id="ARBA00022846"/>
    </source>
</evidence>
<dbReference type="InterPro" id="IPR042222">
    <property type="entry name" value="Dynein_2_N"/>
</dbReference>
<evidence type="ECO:0000259" key="23">
    <source>
        <dbReference type="Pfam" id="PF12781"/>
    </source>
</evidence>
<keyword evidence="7" id="KW-0547">Nucleotide-binding</keyword>
<proteinExistence type="inferred from homology"/>
<dbReference type="Gene3D" id="1.20.920.30">
    <property type="match status" value="1"/>
</dbReference>
<feature type="coiled-coil region" evidence="16">
    <location>
        <begin position="2955"/>
        <end position="3000"/>
    </location>
</feature>
<dbReference type="Pfam" id="PF08393">
    <property type="entry name" value="DHC_N2"/>
    <property type="match status" value="1"/>
</dbReference>
<comment type="subcellular location">
    <subcellularLocation>
        <location evidence="1">Cell projection</location>
        <location evidence="1">Cilium</location>
        <location evidence="1">Flagellum</location>
    </subcellularLocation>
    <subcellularLocation>
        <location evidence="2">Cytoplasm</location>
        <location evidence="2">Cytoskeleton</location>
        <location evidence="2">Cilium axoneme</location>
    </subcellularLocation>
</comment>
<keyword evidence="15" id="KW-0966">Cell projection</keyword>
<keyword evidence="8" id="KW-0067">ATP-binding</keyword>
<evidence type="ECO:0000259" key="26">
    <source>
        <dbReference type="Pfam" id="PF18198"/>
    </source>
</evidence>
<evidence type="ECO:0000259" key="22">
    <source>
        <dbReference type="Pfam" id="PF12780"/>
    </source>
</evidence>
<dbReference type="FunFam" id="3.40.50.300:FF:000362">
    <property type="entry name" value="Dynein, axonemal, heavy chain 6"/>
    <property type="match status" value="1"/>
</dbReference>
<dbReference type="InterPro" id="IPR013602">
    <property type="entry name" value="Dynein_heavy_linker"/>
</dbReference>
<evidence type="ECO:0000256" key="11">
    <source>
        <dbReference type="ARBA" id="ARBA00023054"/>
    </source>
</evidence>
<evidence type="ECO:0000256" key="6">
    <source>
        <dbReference type="ARBA" id="ARBA00022737"/>
    </source>
</evidence>
<dbReference type="GO" id="GO:0005858">
    <property type="term" value="C:axonemal dynein complex"/>
    <property type="evidence" value="ECO:0007669"/>
    <property type="project" value="UniProtKB-ARBA"/>
</dbReference>
<dbReference type="Pfam" id="PF12781">
    <property type="entry name" value="AAA_9"/>
    <property type="match status" value="1"/>
</dbReference>
<evidence type="ECO:0000256" key="7">
    <source>
        <dbReference type="ARBA" id="ARBA00022741"/>
    </source>
</evidence>
<dbReference type="Gene3D" id="3.40.50.300">
    <property type="entry name" value="P-loop containing nucleotide triphosphate hydrolases"/>
    <property type="match status" value="5"/>
</dbReference>
<dbReference type="InterPro" id="IPR042228">
    <property type="entry name" value="Dynein_linker_3"/>
</dbReference>
<keyword evidence="11 16" id="KW-0175">Coiled coil</keyword>
<dbReference type="GeneID" id="108741492"/>
<feature type="domain" description="Dynein heavy chain C-terminal" evidence="27">
    <location>
        <begin position="3860"/>
        <end position="4156"/>
    </location>
</feature>
<keyword evidence="4" id="KW-0963">Cytoplasm</keyword>
<dbReference type="Pfam" id="PF12777">
    <property type="entry name" value="MT"/>
    <property type="match status" value="1"/>
</dbReference>
<keyword evidence="12" id="KW-0969">Cilium</keyword>
<evidence type="ECO:0000256" key="1">
    <source>
        <dbReference type="ARBA" id="ARBA00004230"/>
    </source>
</evidence>
<dbReference type="InterPro" id="IPR024743">
    <property type="entry name" value="Dynein_HC_stalk"/>
</dbReference>
<dbReference type="GO" id="GO:0005874">
    <property type="term" value="C:microtubule"/>
    <property type="evidence" value="ECO:0007669"/>
    <property type="project" value="UniProtKB-KW"/>
</dbReference>
<feature type="region of interest" description="Disordered" evidence="17">
    <location>
        <begin position="1"/>
        <end position="24"/>
    </location>
</feature>
<dbReference type="Gene3D" id="3.20.180.20">
    <property type="entry name" value="Dynein heavy chain, N-terminal domain 2"/>
    <property type="match status" value="1"/>
</dbReference>
<feature type="domain" description="Dynein heavy chain AAA 5 extension" evidence="24">
    <location>
        <begin position="1949"/>
        <end position="2067"/>
    </location>
</feature>
<dbReference type="Gene3D" id="3.10.490.20">
    <property type="match status" value="1"/>
</dbReference>
<dbReference type="OrthoDB" id="5593012at2759"/>
<dbReference type="InterPro" id="IPR042219">
    <property type="entry name" value="AAA_lid_11_sf"/>
</dbReference>
<feature type="domain" description="Dynein heavy chain linker" evidence="19">
    <location>
        <begin position="927"/>
        <end position="1325"/>
    </location>
</feature>
<evidence type="ECO:0000259" key="27">
    <source>
        <dbReference type="Pfam" id="PF18199"/>
    </source>
</evidence>
<dbReference type="RefSeq" id="XP_018331814.1">
    <property type="nucleotide sequence ID" value="XM_018476312.1"/>
</dbReference>
<dbReference type="Gene3D" id="1.20.920.20">
    <property type="match status" value="1"/>
</dbReference>
<evidence type="ECO:0000256" key="5">
    <source>
        <dbReference type="ARBA" id="ARBA00022701"/>
    </source>
</evidence>
<feature type="domain" description="Dynein heavy chain ATP-binding dynein motor region" evidence="23">
    <location>
        <begin position="3099"/>
        <end position="3320"/>
    </location>
</feature>
<dbReference type="InterPro" id="IPR041658">
    <property type="entry name" value="AAA_lid_11"/>
</dbReference>
<dbReference type="FunFam" id="1.20.58.1120:FF:000001">
    <property type="entry name" value="dynein heavy chain 2, axonemal"/>
    <property type="match status" value="1"/>
</dbReference>
<dbReference type="Pfam" id="PF12775">
    <property type="entry name" value="AAA_7"/>
    <property type="match status" value="1"/>
</dbReference>
<evidence type="ECO:0000259" key="25">
    <source>
        <dbReference type="Pfam" id="PF17857"/>
    </source>
</evidence>
<evidence type="ECO:0000256" key="10">
    <source>
        <dbReference type="ARBA" id="ARBA00023017"/>
    </source>
</evidence>
<dbReference type="SUPFAM" id="SSF52540">
    <property type="entry name" value="P-loop containing nucleoside triphosphate hydrolases"/>
    <property type="match status" value="4"/>
</dbReference>
<evidence type="ECO:0000256" key="14">
    <source>
        <dbReference type="ARBA" id="ARBA00023212"/>
    </source>
</evidence>
<dbReference type="FunFam" id="3.40.50.300:FF:002141">
    <property type="entry name" value="Dynein heavy chain"/>
    <property type="match status" value="1"/>
</dbReference>
<evidence type="ECO:0000259" key="20">
    <source>
        <dbReference type="Pfam" id="PF12774"/>
    </source>
</evidence>
<dbReference type="FunFam" id="1.20.920.30:FF:000005">
    <property type="entry name" value="Dynein, axonemal, heavy chain 2"/>
    <property type="match status" value="1"/>
</dbReference>
<feature type="domain" description="Dynein heavy chain 3 AAA+ lid" evidence="25">
    <location>
        <begin position="2313"/>
        <end position="2396"/>
    </location>
</feature>
<dbReference type="Pfam" id="PF12780">
    <property type="entry name" value="AAA_8"/>
    <property type="match status" value="1"/>
</dbReference>
<evidence type="ECO:0000259" key="19">
    <source>
        <dbReference type="Pfam" id="PF08393"/>
    </source>
</evidence>
<feature type="domain" description="Dynein heavy chain AAA module D4" evidence="22">
    <location>
        <begin position="2451"/>
        <end position="2712"/>
    </location>
</feature>
<dbReference type="FunFam" id="1.20.140.100:FF:000004">
    <property type="entry name" value="Dynein axonemal heavy chain 6"/>
    <property type="match status" value="1"/>
</dbReference>
<keyword evidence="10" id="KW-0243">Dynein</keyword>
<dbReference type="InterPro" id="IPR043160">
    <property type="entry name" value="Dynein_C_barrel"/>
</dbReference>
<dbReference type="Pfam" id="PF12774">
    <property type="entry name" value="AAA_6"/>
    <property type="match status" value="1"/>
</dbReference>
<evidence type="ECO:0000256" key="4">
    <source>
        <dbReference type="ARBA" id="ARBA00022490"/>
    </source>
</evidence>
<dbReference type="Pfam" id="PF17857">
    <property type="entry name" value="AAA_lid_1"/>
    <property type="match status" value="1"/>
</dbReference>
<dbReference type="PANTHER" id="PTHR22878">
    <property type="entry name" value="DYNEIN HEAVY CHAIN 6, AXONEMAL-LIKE-RELATED"/>
    <property type="match status" value="1"/>
</dbReference>
<keyword evidence="14" id="KW-0206">Cytoskeleton</keyword>
<dbReference type="FunFam" id="1.10.8.1220:FF:000001">
    <property type="entry name" value="Dynein axonemal heavy chain 5"/>
    <property type="match status" value="1"/>
</dbReference>
<dbReference type="FunFam" id="1.10.8.710:FF:000004">
    <property type="entry name" value="Dynein axonemal heavy chain 6"/>
    <property type="match status" value="1"/>
</dbReference>
<accession>A0A1W4X6Z1</accession>
<dbReference type="Gene3D" id="1.20.58.1120">
    <property type="match status" value="1"/>
</dbReference>
<evidence type="ECO:0000256" key="17">
    <source>
        <dbReference type="SAM" id="MobiDB-lite"/>
    </source>
</evidence>
<evidence type="ECO:0000259" key="21">
    <source>
        <dbReference type="Pfam" id="PF12777"/>
    </source>
</evidence>
<dbReference type="GO" id="GO:0045505">
    <property type="term" value="F:dynein intermediate chain binding"/>
    <property type="evidence" value="ECO:0007669"/>
    <property type="project" value="InterPro"/>
</dbReference>
<dbReference type="InterPro" id="IPR041228">
    <property type="entry name" value="Dynein_C"/>
</dbReference>
<organism evidence="28 29">
    <name type="scientific">Agrilus planipennis</name>
    <name type="common">Emerald ash borer</name>
    <name type="synonym">Agrilus marcopoli</name>
    <dbReference type="NCBI Taxonomy" id="224129"/>
    <lineage>
        <taxon>Eukaryota</taxon>
        <taxon>Metazoa</taxon>
        <taxon>Ecdysozoa</taxon>
        <taxon>Arthropoda</taxon>
        <taxon>Hexapoda</taxon>
        <taxon>Insecta</taxon>
        <taxon>Pterygota</taxon>
        <taxon>Neoptera</taxon>
        <taxon>Endopterygota</taxon>
        <taxon>Coleoptera</taxon>
        <taxon>Polyphaga</taxon>
        <taxon>Elateriformia</taxon>
        <taxon>Buprestoidea</taxon>
        <taxon>Buprestidae</taxon>
        <taxon>Agrilinae</taxon>
        <taxon>Agrilus</taxon>
    </lineage>
</organism>
<sequence>MDSDKKSKTRRSSFVIHSDREAPKKLKKECKRGYYSELITDLSTKRSGYEGLPGVYKHTTLLWQIRTEKQSPIIALQPVAKPPNFLAPAERWMHYKEEKDIAFPFETFKPKVQMQHEVPPKCLPRNVAIERKRRQYQASDLKEHLFDLNVKYEDLLPIGDYKTLLVDENFSLYNTVNYLPLELFDDEEYDCRSPDSWLKHGVLDGIQHPLPGLGFVTLPSEINNDVIGEGVSQEYTVFYGWVNVAIMDYVPQKKHWKVLTLDGLQRTFVLPRIYLMFRAEDPQVFAQRIRAAIDLRNDVENKIRYEFYLDCMAVTGLYDIEDTVMEQVYKSATRGRPVKISDKEILETFEVQARLCHKRALAELQFRQNVKKDPDVYNFFTLPEIDPIKGPREKIITGMDNFEEAREYFRWMSIWVIPETYRAMSLVVEKCLEAERLLLFVTSHGGKAIKIEDFEAIQIQATTNCMKFLKGAWLESITHNIRMCLGDVGKGWFDVNEKIPRTYDIAKLIRFMENVKHRMQYSIRMLARNSTNMFVNLVETPCQCCLHVEPDFDWGEDLVNTQFKPTGAALFYQLLKMDDKGPYYSTPVETFPQILLQLYDTAVELTHTIPQVHPFLLKFLKYPPDLYLSSLGLLEEGISTLRERMLTGYEKATIPLLAYADKYYAHKELYNMDVPKYIEMYKEEQHAPFEYKEDLIYHYKMKDNLEVTIPANIVIGPFYINVEPLKKVLITKREDIIAKLLDQLTSKMKACIEEVLDEYKALNFRLLEKPTSIEHIYEIRDWMETIPLTVRQLEETTKRYLMEYDILDYFWYALPQEDFENKWEAIGWPLKISQQIEATNEFLEEETDKFRKIQLDEELALEERIEGFTVQVAQLSGQRDFTRAHEVAIEIKRLWKNMKEAQEQGLLLNSRQKLFNMPVVPFDNLVALMKEFEPYKNLWVTASDWMKWHEIWMDNPLVNIDGEAIEPTMADMYKIMQKSIRIFADIEAVQTVAMRIRDEMDEFRPMVPLLKALRNPGMRQRHWDHISEETGLNIVWTPTLTFNDFLAIGIDLHADLVLHIADIASKEYSIETILDKMQHEWENIDLELQPYKDSGTFIVRVSDETQQMLDDHIVMTQQISFSPFKGAFEERIDEWELTLKLTSQVVETWIELQKTWMYIEPIFTSEDIKLQLPIESKKYSSMERTWRRIMRNAQINPKMISYCADQKLLESLRDCVHLLDLVQKGLAEYLEFKRMTFPRLFFLSDDELLEILSQARNPLAVQPHLRKCFENIARLTFEADLKITQMFSAEDECVDLDPPLYPEGGVEIWLVVVENSMKNTLRTTFGKSLEDLYKKDRKSWVLLWPGQIVIACCQTYWTTGVEAGIAEGRLARFFDIMLDNLDQLRQLVRGTLTYLHREIICALIVIEVHARDVTQSLVTSKVSNVNDFDWISQLRYYWIEQEVKVRAVNAEFQYGYEYLGNSGRLVITPLTDRCYLTLTGALHLKFGGAPAGPAGTGKTETTKDLGKAMAIQCVVFNCSDQLDFMAMGKFFKGLASSGAWACFDEFNRIDIEVLSVVAQQIMTIQKAQQSRLDRFFFEGVEIALKASCAVFITMNPGYAGRTELPDNLKALFRPVAMMVPDYTLIAEISLFSFGFGNAKKLANKITTTFKLSSEQLSSQDHYDFGMRAVKTVIAVAGNLKRERPQMEENQICLRALRDVNVPKFLKDDLKLFNGIVSDLFPRMVEEVVDYGILEESIRTQTKKKGLEDVDEYVKKVIQLYETTVVRHGLMLVGPTGSGKTKCYEILKAAMTALKGKPQPSGYPFQPVWTYVLNPKSITMGQLYGEFDLVTHEWTDGILPSLVRIGVSAENKDKRWYVFDGPVDAVWIENMNTVLDDNKKLCLSSGEIIKLRDTQTMMFEVADLAVASPATVSRCGMVYLEPGVLGLQPFLNCWIDRLPLLAIKFADEFQELFQIYLLPAIVILRSNMKEVLTSVDSALVISFLRLMDFRLGPLAGKDNKPPPPAQFIELIPVLLVPWVVFSVIWSIGVTCDNDGRVFFSDWIRETMVENNHAPLFPAKGLVYDYKLHDGGFTDVTEENEPIPPAWHNWMENMEEYKITIEMRFSDIEVPTIDKVRNAEMIGILLNNEDNVLCVGPTGTGKTITIISKLSRNMHKKYICDFICFSARTSANQTQDLIDGKLDRRRRGVFGPPVLKRQIFFIDDFNMPALEVYGAQPPIELIRQWMDFEGWYDRRNIGEFRTIIDTNFICAMGPPGGGRNPVTARLLRHFHYLTFTELEDDSKITIFGTILKFWINRTTEFAFFYEILLRQTMYVYSTILRELLPTPAKTHYTFNLRDLGKTFQGILMMNPESVTSLSDIVRLWYHENCRVFQDRLINDTDRQWFDNLLRDIIKKQFQMDDKRIIGNEVMFYGDFMDSTSDDRAYIHIKEVDKMNKALLKYLDEFNNQTTKPMKLVLFEDAMAHICRVARIIRQPLGNGLLLGMGGSGRQSLTRLAAFIAEYTCFQIELTKTYGNMEWRDDIKNLMLKSGLQNAETVFLFSDTQVKTESFLEDINNILNSGDVPNIYAPDELDKIYQGMRTLVQEMGLSATKSNLYSVYTRQVRVNLHTVITMSPIGEVFRARLRQFPALVNCCTIDWYSEWPDSALQSVALQFLEEIEELNVSNEVLNGIVVVCQYMHASVVKASVLYKQELSRHNYVTPASYLGLLSSYTDLMNTKKGNLTEGVGRLKIGLEKMRITGEEVKVLQVDLALMKPALELAAKDAEVMIAQIAQDTLVAEETKAVVEKEEFEATKKAIETETIAADAQRDLEEAMPALEAAEASLKSLNKNDITEVRAMKKPPAGVIYVMEAICIVKNVKPIKVPGSRLGEKILDYWEPGRGLLTDPGAFLNSLMNFDKDSITEEMIQKLKHYVEDPQFQPAKIIKVSKACTSLCMWVHAMYKYYFVNLVVAPKKAALAKAKEELAITERQLAIAREKMKEVMDNLDLLNAKLNEKLEFKAEQERNINLCQDRMNRAVRLISGLAGERVRWIQTIANIESSVVNVTGDILISSGSIAYLAPFVDSYRRRLLGEWFQILIAQKVPHTPNCTPVAVLGEPVVIRQWQIDGLPRDYFSTENAILAANSRRWPLFIDPQGQANKWIKNMGKPKGISACKLADRDLLRTLESAIRFGKAVVIENVGTELDPALDTVLLKQLFKQGSTWVIKLGDIILPYNFDFELYITTKLPNPHYSPEICVKVLLVNFTLVPSGLEDQLLGLVVAQERPDLEEQRSAIVVSTAQMKQELKEIEDRILYKLSISEGSPVDDIDFIVTLEASKVKSEEIKSSLESAEITQIDIDNTRMQYIPVARRGQILFFCVADLSNVDPMYQYSLEWFINIFSNSMAEAEKSDILMERVGSINDVFTFSLYSNVCRSLFEKHKLLFAFLLCIRIMMEQNKINAHEWHFFLAGGSPLQEEPNPASDWLSEKAWKEIMSLRNLHNYQKFVDTFQANIATYKAIFESIEPHREKLPPSLESSFDDFQRMLILKSLRPDKVTNAMQDFLTEHIGQQFVEPQTADLAAMFKEASPTVPLIFVISAGTDPAADLYKFADKMKMAKRMFSISLGQGQGPRAEEMIHSGKEVGTWVFFQNCHLAPSWMPRLDRLVETINPDAVHRDFRMWLTSTPSDCFPVSILQNGSKMTVEPPRGLKANMLRAYSNQVVDVADFFHSEHPKCLTFRYLLFSLCFFHGITLERRKFGPLGFNIPYEFTDGDLKICISQLLMFLLEYEEIPFKVLLYTAGHINYGGRVTDDWDRRCLMNILQGHYRTEVIDTNFCFDEGGIYRQLPPDNTLQEYLGYIKKLPLNDDPEFFGLHQNADISCAQANTYFALATLLLLQPKQVGGSASSQEEETEKMAKSILGELPSVFDLQYISKRYPVLYEESLNTVLSQEAIRYNKLLNVIKQTLVDLLKALKGLVVMSEVLEKMSASLFRNAVPQIWASKAYPSLKPLGAWIKDLHMRVAFIQLWIDQGIPTVFWISGFYFPQAFLTGTLQNFARRYVLSIDTISFMYRVLKEPPKIRPADGACIRGLFLEGSRWNPQKMTLDESRPKELYTDMPVIWMIPEEFHQKPKGVYICPVYKTLTRAGTLSTTGHSTNYVVAIEVPSQKSEQHWIKRGVALICALDY</sequence>
<dbReference type="Gene3D" id="6.10.140.1060">
    <property type="match status" value="1"/>
</dbReference>